<proteinExistence type="predicted"/>
<name>A0A3E4GP13_9FIRM</name>
<comment type="caution">
    <text evidence="1">The sequence shown here is derived from an EMBL/GenBank/DDBJ whole genome shotgun (WGS) entry which is preliminary data.</text>
</comment>
<sequence length="76" mass="9114">MLFLLLIEDMKILTDKQSVFLLCCKIDKRKNTSYLSNNCKYDVFYNYVKILNLMTLGMRPAFLIQLFKIYKIIHKV</sequence>
<reference evidence="1 2" key="1">
    <citation type="submission" date="2018-08" db="EMBL/GenBank/DDBJ databases">
        <title>A genome reference for cultivated species of the human gut microbiota.</title>
        <authorList>
            <person name="Zou Y."/>
            <person name="Xue W."/>
            <person name="Luo G."/>
        </authorList>
    </citation>
    <scope>NUCLEOTIDE SEQUENCE [LARGE SCALE GENOMIC DNA]</scope>
    <source>
        <strain evidence="1 2">TM07-19</strain>
    </source>
</reference>
<protein>
    <submittedName>
        <fullName evidence="1">Uncharacterized protein</fullName>
    </submittedName>
</protein>
<evidence type="ECO:0000313" key="2">
    <source>
        <dbReference type="Proteomes" id="UP000260655"/>
    </source>
</evidence>
<dbReference type="Proteomes" id="UP000260655">
    <property type="component" value="Unassembled WGS sequence"/>
</dbReference>
<accession>A0A3E4GP13</accession>
<evidence type="ECO:0000313" key="1">
    <source>
        <dbReference type="EMBL" id="RGJ22263.1"/>
    </source>
</evidence>
<gene>
    <name evidence="1" type="ORF">DXD67_11315</name>
</gene>
<organism evidence="1 2">
    <name type="scientific">Coprococcus comes</name>
    <dbReference type="NCBI Taxonomy" id="410072"/>
    <lineage>
        <taxon>Bacteria</taxon>
        <taxon>Bacillati</taxon>
        <taxon>Bacillota</taxon>
        <taxon>Clostridia</taxon>
        <taxon>Lachnospirales</taxon>
        <taxon>Lachnospiraceae</taxon>
        <taxon>Coprococcus</taxon>
    </lineage>
</organism>
<dbReference type="EMBL" id="QSOV01000012">
    <property type="protein sequence ID" value="RGJ22263.1"/>
    <property type="molecule type" value="Genomic_DNA"/>
</dbReference>
<dbReference type="AlphaFoldDB" id="A0A3E4GP13"/>